<evidence type="ECO:0000256" key="2">
    <source>
        <dbReference type="ARBA" id="ARBA00022692"/>
    </source>
</evidence>
<accession>A0A916ZK61</accession>
<evidence type="ECO:0000256" key="3">
    <source>
        <dbReference type="ARBA" id="ARBA00022989"/>
    </source>
</evidence>
<evidence type="ECO:0000256" key="4">
    <source>
        <dbReference type="ARBA" id="ARBA00023136"/>
    </source>
</evidence>
<dbReference type="Gene3D" id="3.40.1710.10">
    <property type="entry name" value="abc type-2 transporter like domain"/>
    <property type="match status" value="1"/>
</dbReference>
<feature type="transmembrane region" description="Helical" evidence="5">
    <location>
        <begin position="268"/>
        <end position="287"/>
    </location>
</feature>
<name>A0A916ZK61_9BACL</name>
<reference evidence="7" key="1">
    <citation type="journal article" date="2014" name="Int. J. Syst. Evol. Microbiol.">
        <title>Complete genome sequence of Corynebacterium casei LMG S-19264T (=DSM 44701T), isolated from a smear-ripened cheese.</title>
        <authorList>
            <consortium name="US DOE Joint Genome Institute (JGI-PGF)"/>
            <person name="Walter F."/>
            <person name="Albersmeier A."/>
            <person name="Kalinowski J."/>
            <person name="Ruckert C."/>
        </authorList>
    </citation>
    <scope>NUCLEOTIDE SEQUENCE</scope>
    <source>
        <strain evidence="7">CGMCC 1.15178</strain>
    </source>
</reference>
<keyword evidence="2 5" id="KW-0812">Transmembrane</keyword>
<evidence type="ECO:0000259" key="6">
    <source>
        <dbReference type="Pfam" id="PF12698"/>
    </source>
</evidence>
<proteinExistence type="predicted"/>
<sequence length="390" mass="41283">MKQAIFAFLKRPTTLIGIITAIMFQVIFSVIWMTGYNGVTNVDRLDQLTIGIVAEDSQMGPAIVDQLSQSLPVHIETVGNAEEAQRQLNERKLQMVLTIPAEFSASLMKQDGSAALQYSINESNPALIKSMMSSIASQITAAVNKEAIGQGVKSVLTQVKLPGEQAGAAAAALSERVTSDIRYSNPVDGMNNQMVPMMLVLASYVGAMIMGMNVQQSSMAIGATVSRYKQFGARGIINVAAAIIVSLVGSSLVLALGGQAEHGFLAMWGFQALFILTFMFVAQLFLIAFGMAGMLFNIILLSAQLVTSGAMLPRELLSGFYGNLGHFLPATYAVEGSMNLLFGGPGIGSQAGSLLIIMLAAIAISVLVVSLRRQRAAQPQAQAVVGSRSA</sequence>
<evidence type="ECO:0000313" key="7">
    <source>
        <dbReference type="EMBL" id="GGE01832.1"/>
    </source>
</evidence>
<feature type="transmembrane region" description="Helical" evidence="5">
    <location>
        <begin position="347"/>
        <end position="369"/>
    </location>
</feature>
<comment type="caution">
    <text evidence="7">The sequence shown here is derived from an EMBL/GenBank/DDBJ whole genome shotgun (WGS) entry which is preliminary data.</text>
</comment>
<dbReference type="PANTHER" id="PTHR43077">
    <property type="entry name" value="TRANSPORT PERMEASE YVFS-RELATED"/>
    <property type="match status" value="1"/>
</dbReference>
<comment type="subcellular location">
    <subcellularLocation>
        <location evidence="1">Membrane</location>
        <topology evidence="1">Multi-pass membrane protein</topology>
    </subcellularLocation>
</comment>
<dbReference type="Pfam" id="PF12698">
    <property type="entry name" value="ABC2_membrane_3"/>
    <property type="match status" value="1"/>
</dbReference>
<gene>
    <name evidence="7" type="ORF">GCM10010911_71030</name>
</gene>
<dbReference type="GO" id="GO:0140359">
    <property type="term" value="F:ABC-type transporter activity"/>
    <property type="evidence" value="ECO:0007669"/>
    <property type="project" value="InterPro"/>
</dbReference>
<keyword evidence="8" id="KW-1185">Reference proteome</keyword>
<feature type="transmembrane region" description="Helical" evidence="5">
    <location>
        <begin position="235"/>
        <end position="256"/>
    </location>
</feature>
<evidence type="ECO:0000256" key="5">
    <source>
        <dbReference type="SAM" id="Phobius"/>
    </source>
</evidence>
<feature type="transmembrane region" description="Helical" evidence="5">
    <location>
        <begin position="294"/>
        <end position="312"/>
    </location>
</feature>
<dbReference type="AlphaFoldDB" id="A0A916ZK61"/>
<feature type="transmembrane region" description="Helical" evidence="5">
    <location>
        <begin position="12"/>
        <end position="33"/>
    </location>
</feature>
<dbReference type="GO" id="GO:0016020">
    <property type="term" value="C:membrane"/>
    <property type="evidence" value="ECO:0007669"/>
    <property type="project" value="UniProtKB-SubCell"/>
</dbReference>
<keyword evidence="4 5" id="KW-0472">Membrane</keyword>
<dbReference type="RefSeq" id="WP_189000779.1">
    <property type="nucleotide sequence ID" value="NZ_BMHP01000017.1"/>
</dbReference>
<evidence type="ECO:0000256" key="1">
    <source>
        <dbReference type="ARBA" id="ARBA00004141"/>
    </source>
</evidence>
<feature type="domain" description="ABC-2 type transporter transmembrane" evidence="6">
    <location>
        <begin position="18"/>
        <end position="366"/>
    </location>
</feature>
<dbReference type="EMBL" id="BMHP01000017">
    <property type="protein sequence ID" value="GGE01832.1"/>
    <property type="molecule type" value="Genomic_DNA"/>
</dbReference>
<keyword evidence="3 5" id="KW-1133">Transmembrane helix</keyword>
<dbReference type="InterPro" id="IPR013525">
    <property type="entry name" value="ABC2_TM"/>
</dbReference>
<evidence type="ECO:0000313" key="8">
    <source>
        <dbReference type="Proteomes" id="UP000612456"/>
    </source>
</evidence>
<dbReference type="InterPro" id="IPR051328">
    <property type="entry name" value="T7SS_ABC-Transporter"/>
</dbReference>
<protein>
    <recommendedName>
        <fullName evidence="6">ABC-2 type transporter transmembrane domain-containing protein</fullName>
    </recommendedName>
</protein>
<organism evidence="7 8">
    <name type="scientific">Paenibacillus nasutitermitis</name>
    <dbReference type="NCBI Taxonomy" id="1652958"/>
    <lineage>
        <taxon>Bacteria</taxon>
        <taxon>Bacillati</taxon>
        <taxon>Bacillota</taxon>
        <taxon>Bacilli</taxon>
        <taxon>Bacillales</taxon>
        <taxon>Paenibacillaceae</taxon>
        <taxon>Paenibacillus</taxon>
    </lineage>
</organism>
<dbReference type="PANTHER" id="PTHR43077:SF10">
    <property type="entry name" value="TRANSPORT PERMEASE PROTEIN"/>
    <property type="match status" value="1"/>
</dbReference>
<dbReference type="Proteomes" id="UP000612456">
    <property type="component" value="Unassembled WGS sequence"/>
</dbReference>
<feature type="transmembrane region" description="Helical" evidence="5">
    <location>
        <begin position="194"/>
        <end position="214"/>
    </location>
</feature>
<reference evidence="7" key="2">
    <citation type="submission" date="2020-09" db="EMBL/GenBank/DDBJ databases">
        <authorList>
            <person name="Sun Q."/>
            <person name="Zhou Y."/>
        </authorList>
    </citation>
    <scope>NUCLEOTIDE SEQUENCE</scope>
    <source>
        <strain evidence="7">CGMCC 1.15178</strain>
    </source>
</reference>